<comment type="caution">
    <text evidence="2">The sequence shown here is derived from an EMBL/GenBank/DDBJ whole genome shotgun (WGS) entry which is preliminary data.</text>
</comment>
<organism evidence="2 3">
    <name type="scientific">Cylicocyclus nassatus</name>
    <name type="common">Nematode worm</name>
    <dbReference type="NCBI Taxonomy" id="53992"/>
    <lineage>
        <taxon>Eukaryota</taxon>
        <taxon>Metazoa</taxon>
        <taxon>Ecdysozoa</taxon>
        <taxon>Nematoda</taxon>
        <taxon>Chromadorea</taxon>
        <taxon>Rhabditida</taxon>
        <taxon>Rhabditina</taxon>
        <taxon>Rhabditomorpha</taxon>
        <taxon>Strongyloidea</taxon>
        <taxon>Strongylidae</taxon>
        <taxon>Cylicocyclus</taxon>
    </lineage>
</organism>
<dbReference type="AlphaFoldDB" id="A0AA36HEH7"/>
<evidence type="ECO:0000313" key="2">
    <source>
        <dbReference type="EMBL" id="CAJ0608609.1"/>
    </source>
</evidence>
<dbReference type="EMBL" id="CATQJL010000316">
    <property type="protein sequence ID" value="CAJ0608609.1"/>
    <property type="molecule type" value="Genomic_DNA"/>
</dbReference>
<evidence type="ECO:0000256" key="1">
    <source>
        <dbReference type="SAM" id="MobiDB-lite"/>
    </source>
</evidence>
<name>A0AA36HEH7_CYLNA</name>
<evidence type="ECO:0000313" key="3">
    <source>
        <dbReference type="Proteomes" id="UP001176961"/>
    </source>
</evidence>
<reference evidence="2" key="1">
    <citation type="submission" date="2023-07" db="EMBL/GenBank/DDBJ databases">
        <authorList>
            <consortium name="CYATHOMIX"/>
        </authorList>
    </citation>
    <scope>NUCLEOTIDE SEQUENCE</scope>
    <source>
        <strain evidence="2">N/A</strain>
    </source>
</reference>
<sequence length="100" mass="11905">MEKKRLNTFNQTAYEEFARSEVATRAQKMIFDGIDATEDPGEMRRDVRASKYKENDNSWSPSKRQKRKTLTEVPEGNMETTSNRQERKVWERCLKATWKQ</sequence>
<dbReference type="Proteomes" id="UP001176961">
    <property type="component" value="Unassembled WGS sequence"/>
</dbReference>
<proteinExistence type="predicted"/>
<feature type="region of interest" description="Disordered" evidence="1">
    <location>
        <begin position="33"/>
        <end position="87"/>
    </location>
</feature>
<accession>A0AA36HEH7</accession>
<keyword evidence="3" id="KW-1185">Reference proteome</keyword>
<gene>
    <name evidence="2" type="ORF">CYNAS_LOCUS20592</name>
</gene>
<feature type="compositionally biased region" description="Basic and acidic residues" evidence="1">
    <location>
        <begin position="41"/>
        <end position="56"/>
    </location>
</feature>
<protein>
    <submittedName>
        <fullName evidence="2">Uncharacterized protein</fullName>
    </submittedName>
</protein>